<proteinExistence type="inferred from homology"/>
<comment type="caution">
    <text evidence="6">The sequence shown here is derived from an EMBL/GenBank/DDBJ whole genome shotgun (WGS) entry which is preliminary data.</text>
</comment>
<evidence type="ECO:0000313" key="6">
    <source>
        <dbReference type="EMBL" id="MEC4721516.1"/>
    </source>
</evidence>
<evidence type="ECO:0000256" key="2">
    <source>
        <dbReference type="ARBA" id="ARBA00022801"/>
    </source>
</evidence>
<name>A0ABU6JCZ2_9BURK</name>
<dbReference type="InterPro" id="IPR029052">
    <property type="entry name" value="Metallo-depent_PP-like"/>
</dbReference>
<evidence type="ECO:0000256" key="3">
    <source>
        <dbReference type="ARBA" id="ARBA00023004"/>
    </source>
</evidence>
<evidence type="ECO:0000259" key="5">
    <source>
        <dbReference type="Pfam" id="PF00149"/>
    </source>
</evidence>
<sequence>MTLIVHLSDTHFGTEVPAVINALRETVAARRPDLVIVSGDITQRARRGEFEAARQFFASLPVPALLAIPGNHDIPLYDLLARGFFPYRNYCAALGRQSGTWFGNDVAVFGFNSTSPLRHTRGKLSPDHFSRMLKEAPQAASTGIRIACVHQPLHTAWMQDAHERLIDAEAAAGQFSTHGFDLVLSGHVHVPYIATTRDSFPGLGRHFILSGAGTATSHRTRPGAPNSFNFIETRAHGDDIEVDITLCRFDEEKREFSANPAYRFQRAGDGWKEVS</sequence>
<dbReference type="SUPFAM" id="SSF56300">
    <property type="entry name" value="Metallo-dependent phosphatases"/>
    <property type="match status" value="1"/>
</dbReference>
<dbReference type="Pfam" id="PF00149">
    <property type="entry name" value="Metallophos"/>
    <property type="match status" value="1"/>
</dbReference>
<protein>
    <submittedName>
        <fullName evidence="6">Metallophosphoesterase</fullName>
    </submittedName>
</protein>
<evidence type="ECO:0000313" key="7">
    <source>
        <dbReference type="Proteomes" id="UP001352263"/>
    </source>
</evidence>
<organism evidence="6 7">
    <name type="scientific">Noviherbaspirillum album</name>
    <dbReference type="NCBI Taxonomy" id="3080276"/>
    <lineage>
        <taxon>Bacteria</taxon>
        <taxon>Pseudomonadati</taxon>
        <taxon>Pseudomonadota</taxon>
        <taxon>Betaproteobacteria</taxon>
        <taxon>Burkholderiales</taxon>
        <taxon>Oxalobacteraceae</taxon>
        <taxon>Noviherbaspirillum</taxon>
    </lineage>
</organism>
<accession>A0ABU6JCZ2</accession>
<dbReference type="Gene3D" id="3.60.21.10">
    <property type="match status" value="1"/>
</dbReference>
<comment type="similarity">
    <text evidence="4">Belongs to the cyclic nucleotide phosphodiesterase class-III family.</text>
</comment>
<dbReference type="Proteomes" id="UP001352263">
    <property type="component" value="Unassembled WGS sequence"/>
</dbReference>
<dbReference type="InterPro" id="IPR050884">
    <property type="entry name" value="CNP_phosphodiesterase-III"/>
</dbReference>
<keyword evidence="1" id="KW-0479">Metal-binding</keyword>
<gene>
    <name evidence="6" type="ORF">RY831_20330</name>
</gene>
<evidence type="ECO:0000256" key="4">
    <source>
        <dbReference type="ARBA" id="ARBA00025742"/>
    </source>
</evidence>
<keyword evidence="2" id="KW-0378">Hydrolase</keyword>
<dbReference type="RefSeq" id="WP_326508213.1">
    <property type="nucleotide sequence ID" value="NZ_JAWIIV010000019.1"/>
</dbReference>
<dbReference type="EMBL" id="JAWIIV010000019">
    <property type="protein sequence ID" value="MEC4721516.1"/>
    <property type="molecule type" value="Genomic_DNA"/>
</dbReference>
<keyword evidence="7" id="KW-1185">Reference proteome</keyword>
<evidence type="ECO:0000256" key="1">
    <source>
        <dbReference type="ARBA" id="ARBA00022723"/>
    </source>
</evidence>
<reference evidence="6 7" key="1">
    <citation type="submission" date="2023-10" db="EMBL/GenBank/DDBJ databases">
        <title>Noviherbaspirillum sp. CPCC 100848 genome assembly.</title>
        <authorList>
            <person name="Li X.Y."/>
            <person name="Fang X.M."/>
        </authorList>
    </citation>
    <scope>NUCLEOTIDE SEQUENCE [LARGE SCALE GENOMIC DNA]</scope>
    <source>
        <strain evidence="6 7">CPCC 100848</strain>
    </source>
</reference>
<dbReference type="PANTHER" id="PTHR42988">
    <property type="entry name" value="PHOSPHOHYDROLASE"/>
    <property type="match status" value="1"/>
</dbReference>
<keyword evidence="3" id="KW-0408">Iron</keyword>
<dbReference type="InterPro" id="IPR004843">
    <property type="entry name" value="Calcineurin-like_PHP"/>
</dbReference>
<dbReference type="PANTHER" id="PTHR42988:SF2">
    <property type="entry name" value="CYCLIC NUCLEOTIDE PHOSPHODIESTERASE CBUA0032-RELATED"/>
    <property type="match status" value="1"/>
</dbReference>
<feature type="domain" description="Calcineurin-like phosphoesterase" evidence="5">
    <location>
        <begin position="4"/>
        <end position="191"/>
    </location>
</feature>